<dbReference type="GO" id="GO:0051539">
    <property type="term" value="F:4 iron, 4 sulfur cluster binding"/>
    <property type="evidence" value="ECO:0007669"/>
    <property type="project" value="UniProtKB-KW"/>
</dbReference>
<keyword evidence="5" id="KW-0249">Electron transport</keyword>
<keyword evidence="6" id="KW-0408">Iron</keyword>
<organism evidence="9 10">
    <name type="scientific">Thermodesulfobacterium geofontis</name>
    <dbReference type="NCBI Taxonomy" id="1295609"/>
    <lineage>
        <taxon>Bacteria</taxon>
        <taxon>Pseudomonadati</taxon>
        <taxon>Thermodesulfobacteriota</taxon>
        <taxon>Thermodesulfobacteria</taxon>
        <taxon>Thermodesulfobacteriales</taxon>
        <taxon>Thermodesulfobacteriaceae</taxon>
        <taxon>Thermodesulfobacterium</taxon>
    </lineage>
</organism>
<dbReference type="Proteomes" id="UP000235460">
    <property type="component" value="Unassembled WGS sequence"/>
</dbReference>
<evidence type="ECO:0000259" key="8">
    <source>
        <dbReference type="PROSITE" id="PS51379"/>
    </source>
</evidence>
<dbReference type="PANTHER" id="PTHR43177">
    <property type="entry name" value="PROTEIN NRFC"/>
    <property type="match status" value="1"/>
</dbReference>
<feature type="domain" description="4Fe-4S ferredoxin-type" evidence="8">
    <location>
        <begin position="83"/>
        <end position="112"/>
    </location>
</feature>
<dbReference type="AlphaFoldDB" id="A0A2N7PLW9"/>
<feature type="domain" description="4Fe-4S ferredoxin-type" evidence="8">
    <location>
        <begin position="4"/>
        <end position="33"/>
    </location>
</feature>
<evidence type="ECO:0000256" key="7">
    <source>
        <dbReference type="ARBA" id="ARBA00023014"/>
    </source>
</evidence>
<sequence length="161" mass="18172">MSIYRITQDLKKCIGCQACEVHCLINKGVFSEIKICEIIPSEIKILENKVEQNFFFITCFHCERPLCVEACPTGAMQKRKKDGIVFVDRSLCIGCKNCIEACPWGIPQYDPETGTIVKCDLCMDRLDQGLMPACVTKCTTHALKLSSTKEISESKKRKLLK</sequence>
<evidence type="ECO:0000256" key="2">
    <source>
        <dbReference type="ARBA" id="ARBA00022485"/>
    </source>
</evidence>
<evidence type="ECO:0000256" key="6">
    <source>
        <dbReference type="ARBA" id="ARBA00023004"/>
    </source>
</evidence>
<evidence type="ECO:0000256" key="4">
    <source>
        <dbReference type="ARBA" id="ARBA00022737"/>
    </source>
</evidence>
<evidence type="ECO:0000313" key="9">
    <source>
        <dbReference type="EMBL" id="PMP65530.1"/>
    </source>
</evidence>
<dbReference type="InterPro" id="IPR017896">
    <property type="entry name" value="4Fe4S_Fe-S-bd"/>
</dbReference>
<protein>
    <submittedName>
        <fullName evidence="9">4Fe-4S ferredoxin</fullName>
    </submittedName>
</protein>
<evidence type="ECO:0000256" key="1">
    <source>
        <dbReference type="ARBA" id="ARBA00022448"/>
    </source>
</evidence>
<evidence type="ECO:0000313" key="10">
    <source>
        <dbReference type="Proteomes" id="UP000235460"/>
    </source>
</evidence>
<dbReference type="EMBL" id="PNIK01000095">
    <property type="protein sequence ID" value="PMP65530.1"/>
    <property type="molecule type" value="Genomic_DNA"/>
</dbReference>
<dbReference type="InterPro" id="IPR050954">
    <property type="entry name" value="ET_IronSulfur_Cluster-Binding"/>
</dbReference>
<evidence type="ECO:0000256" key="5">
    <source>
        <dbReference type="ARBA" id="ARBA00022982"/>
    </source>
</evidence>
<gene>
    <name evidence="9" type="ORF">C0190_06625</name>
</gene>
<comment type="caution">
    <text evidence="9">The sequence shown here is derived from an EMBL/GenBank/DDBJ whole genome shotgun (WGS) entry which is preliminary data.</text>
</comment>
<evidence type="ECO:0000256" key="3">
    <source>
        <dbReference type="ARBA" id="ARBA00022723"/>
    </source>
</evidence>
<reference evidence="9 10" key="1">
    <citation type="submission" date="2018-01" db="EMBL/GenBank/DDBJ databases">
        <title>Metagenomic assembled genomes from two thermal pools in the Uzon Caldera, Kamchatka, Russia.</title>
        <authorList>
            <person name="Wilkins L."/>
            <person name="Ettinger C."/>
        </authorList>
    </citation>
    <scope>NUCLEOTIDE SEQUENCE [LARGE SCALE GENOMIC DNA]</scope>
    <source>
        <strain evidence="9">ZAV-08</strain>
    </source>
</reference>
<dbReference type="PROSITE" id="PS51379">
    <property type="entry name" value="4FE4S_FER_2"/>
    <property type="match status" value="3"/>
</dbReference>
<keyword evidence="4" id="KW-0677">Repeat</keyword>
<keyword evidence="2" id="KW-0004">4Fe-4S</keyword>
<dbReference type="Pfam" id="PF13247">
    <property type="entry name" value="Fer4_11"/>
    <property type="match status" value="1"/>
</dbReference>
<dbReference type="PANTHER" id="PTHR43177:SF5">
    <property type="entry name" value="ANAEROBIC DIMETHYL SULFOXIDE REDUCTASE CHAIN B-RELATED"/>
    <property type="match status" value="1"/>
</dbReference>
<dbReference type="GO" id="GO:0046872">
    <property type="term" value="F:metal ion binding"/>
    <property type="evidence" value="ECO:0007669"/>
    <property type="project" value="UniProtKB-KW"/>
</dbReference>
<name>A0A2N7PLW9_9BACT</name>
<dbReference type="SUPFAM" id="SSF54862">
    <property type="entry name" value="4Fe-4S ferredoxins"/>
    <property type="match status" value="1"/>
</dbReference>
<accession>A0A2N7PLW9</accession>
<dbReference type="PROSITE" id="PS00198">
    <property type="entry name" value="4FE4S_FER_1"/>
    <property type="match status" value="1"/>
</dbReference>
<keyword evidence="7" id="KW-0411">Iron-sulfur</keyword>
<dbReference type="Gene3D" id="3.30.70.20">
    <property type="match status" value="2"/>
</dbReference>
<proteinExistence type="predicted"/>
<keyword evidence="1" id="KW-0813">Transport</keyword>
<dbReference type="InterPro" id="IPR017900">
    <property type="entry name" value="4Fe4S_Fe_S_CS"/>
</dbReference>
<feature type="domain" description="4Fe-4S ferredoxin-type" evidence="8">
    <location>
        <begin position="48"/>
        <end position="81"/>
    </location>
</feature>
<keyword evidence="3" id="KW-0479">Metal-binding</keyword>